<dbReference type="SUPFAM" id="SSF56112">
    <property type="entry name" value="Protein kinase-like (PK-like)"/>
    <property type="match status" value="1"/>
</dbReference>
<evidence type="ECO:0000259" key="33">
    <source>
        <dbReference type="PROSITE" id="PS50011"/>
    </source>
</evidence>
<evidence type="ECO:0000259" key="32">
    <source>
        <dbReference type="PROSITE" id="PS50003"/>
    </source>
</evidence>
<dbReference type="Gene3D" id="2.30.29.30">
    <property type="entry name" value="Pleckstrin-homology domain (PH domain)/Phosphotyrosine-binding domain (PTB)"/>
    <property type="match status" value="1"/>
</dbReference>
<evidence type="ECO:0000256" key="25">
    <source>
        <dbReference type="PIRNR" id="PIRNR037568"/>
    </source>
</evidence>
<dbReference type="FunFam" id="2.30.29.30:FF:000033">
    <property type="entry name" value="Rho-associated protein kinase 2"/>
    <property type="match status" value="1"/>
</dbReference>
<evidence type="ECO:0000256" key="13">
    <source>
        <dbReference type="ARBA" id="ARBA00022771"/>
    </source>
</evidence>
<keyword evidence="16 25" id="KW-0067">ATP-binding</keyword>
<dbReference type="CDD" id="cd11638">
    <property type="entry name" value="HR1_ROCK2"/>
    <property type="match status" value="1"/>
</dbReference>
<dbReference type="FunFam" id="1.10.510.10:FF:000047">
    <property type="entry name" value="Rho-associated protein kinase 1"/>
    <property type="match status" value="1"/>
</dbReference>
<dbReference type="GO" id="GO:0048598">
    <property type="term" value="P:embryonic morphogenesis"/>
    <property type="evidence" value="ECO:0007669"/>
    <property type="project" value="TreeGrafter"/>
</dbReference>
<dbReference type="InterPro" id="IPR037311">
    <property type="entry name" value="ROCK2_HR1"/>
</dbReference>
<evidence type="ECO:0000256" key="2">
    <source>
        <dbReference type="ARBA" id="ARBA00004123"/>
    </source>
</evidence>
<dbReference type="GO" id="GO:1901888">
    <property type="term" value="P:regulation of cell junction assembly"/>
    <property type="evidence" value="ECO:0007669"/>
    <property type="project" value="TreeGrafter"/>
</dbReference>
<evidence type="ECO:0000256" key="15">
    <source>
        <dbReference type="ARBA" id="ARBA00022833"/>
    </source>
</evidence>
<dbReference type="InterPro" id="IPR000961">
    <property type="entry name" value="AGC-kinase_C"/>
</dbReference>
<evidence type="ECO:0000256" key="6">
    <source>
        <dbReference type="ARBA" id="ARBA00022475"/>
    </source>
</evidence>
<dbReference type="SMART" id="SM00233">
    <property type="entry name" value="PH"/>
    <property type="match status" value="1"/>
</dbReference>
<keyword evidence="17 25" id="KW-0460">Magnesium</keyword>
<dbReference type="EC" id="2.7.11.1" evidence="25"/>
<evidence type="ECO:0000259" key="34">
    <source>
        <dbReference type="PROSITE" id="PS50081"/>
    </source>
</evidence>
<dbReference type="FunFam" id="1.20.5.340:FF:000016">
    <property type="entry name" value="Rho-associated protein kinase 2"/>
    <property type="match status" value="1"/>
</dbReference>
<dbReference type="PROSITE" id="PS51285">
    <property type="entry name" value="AGC_KINASE_CTER"/>
    <property type="match status" value="1"/>
</dbReference>
<evidence type="ECO:0000256" key="29">
    <source>
        <dbReference type="PROSITE-ProRule" id="PRU10141"/>
    </source>
</evidence>
<feature type="domain" description="AGC-kinase C-terminal" evidence="35">
    <location>
        <begin position="341"/>
        <end position="411"/>
    </location>
</feature>
<dbReference type="CDD" id="cd01242">
    <property type="entry name" value="PH_ROCK"/>
    <property type="match status" value="1"/>
</dbReference>
<keyword evidence="9" id="KW-0597">Phosphoprotein</keyword>
<protein>
    <recommendedName>
        <fullName evidence="25">Rho-associated protein kinase</fullName>
        <ecNumber evidence="25">2.7.11.1</ecNumber>
    </recommendedName>
</protein>
<evidence type="ECO:0000256" key="10">
    <source>
        <dbReference type="ARBA" id="ARBA00022679"/>
    </source>
</evidence>
<dbReference type="PROSITE" id="PS51859">
    <property type="entry name" value="RHO_BD"/>
    <property type="match status" value="1"/>
</dbReference>
<feature type="coiled-coil region" evidence="30">
    <location>
        <begin position="599"/>
        <end position="1009"/>
    </location>
</feature>
<keyword evidence="38" id="KW-1185">Reference proteome</keyword>
<dbReference type="InterPro" id="IPR057529">
    <property type="entry name" value="MRCK/ROCK_PH"/>
</dbReference>
<keyword evidence="20" id="KW-0472">Membrane</keyword>
<dbReference type="GO" id="GO:0007266">
    <property type="term" value="P:Rho protein signal transduction"/>
    <property type="evidence" value="ECO:0007669"/>
    <property type="project" value="UniProtKB-UniRule"/>
</dbReference>
<evidence type="ECO:0000256" key="5">
    <source>
        <dbReference type="ARBA" id="ARBA00009903"/>
    </source>
</evidence>
<keyword evidence="11 25" id="KW-0479">Metal-binding</keyword>
<dbReference type="SUPFAM" id="SSF57889">
    <property type="entry name" value="Cysteine-rich domain"/>
    <property type="match status" value="1"/>
</dbReference>
<dbReference type="EMBL" id="JAYKXH010000013">
    <property type="protein sequence ID" value="KAK7148401.1"/>
    <property type="molecule type" value="Genomic_DNA"/>
</dbReference>
<feature type="domain" description="RhoBD" evidence="36">
    <location>
        <begin position="965"/>
        <end position="1033"/>
    </location>
</feature>
<dbReference type="Gene3D" id="3.30.200.20">
    <property type="entry name" value="Phosphorylase Kinase, domain 1"/>
    <property type="match status" value="1"/>
</dbReference>
<dbReference type="GO" id="GO:0006939">
    <property type="term" value="P:smooth muscle contraction"/>
    <property type="evidence" value="ECO:0007669"/>
    <property type="project" value="InterPro"/>
</dbReference>
<feature type="domain" description="Phorbol-ester/DAG-type" evidence="34">
    <location>
        <begin position="1248"/>
        <end position="1303"/>
    </location>
</feature>
<dbReference type="GO" id="GO:0032956">
    <property type="term" value="P:regulation of actin cytoskeleton organization"/>
    <property type="evidence" value="ECO:0007669"/>
    <property type="project" value="InterPro"/>
</dbReference>
<evidence type="ECO:0000259" key="35">
    <source>
        <dbReference type="PROSITE" id="PS51285"/>
    </source>
</evidence>
<comment type="caution">
    <text evidence="37">The sequence shown here is derived from an EMBL/GenBank/DDBJ whole genome shotgun (WGS) entry which is preliminary data.</text>
</comment>
<evidence type="ECO:0000256" key="28">
    <source>
        <dbReference type="PROSITE-ProRule" id="PRU01206"/>
    </source>
</evidence>
<dbReference type="Gene3D" id="1.20.5.730">
    <property type="entry name" value="Single helix bin"/>
    <property type="match status" value="1"/>
</dbReference>
<keyword evidence="13" id="KW-0863">Zinc-finger</keyword>
<keyword evidence="15" id="KW-0862">Zinc</keyword>
<evidence type="ECO:0000256" key="1">
    <source>
        <dbReference type="ARBA" id="ARBA00001946"/>
    </source>
</evidence>
<evidence type="ECO:0000256" key="23">
    <source>
        <dbReference type="ARBA" id="ARBA00047899"/>
    </source>
</evidence>
<comment type="catalytic activity">
    <reaction evidence="23 25">
        <text>L-threonyl-[protein] + ATP = O-phospho-L-threonyl-[protein] + ADP + H(+)</text>
        <dbReference type="Rhea" id="RHEA:46608"/>
        <dbReference type="Rhea" id="RHEA-COMP:11060"/>
        <dbReference type="Rhea" id="RHEA-COMP:11605"/>
        <dbReference type="ChEBI" id="CHEBI:15378"/>
        <dbReference type="ChEBI" id="CHEBI:30013"/>
        <dbReference type="ChEBI" id="CHEBI:30616"/>
        <dbReference type="ChEBI" id="CHEBI:61977"/>
        <dbReference type="ChEBI" id="CHEBI:456216"/>
        <dbReference type="EC" id="2.7.11.1"/>
    </reaction>
</comment>
<keyword evidence="6" id="KW-1003">Cell membrane</keyword>
<dbReference type="InterPro" id="IPR015008">
    <property type="entry name" value="ROCK_Rho-bd_dom"/>
</dbReference>
<evidence type="ECO:0000256" key="11">
    <source>
        <dbReference type="ARBA" id="ARBA00022723"/>
    </source>
</evidence>
<dbReference type="SMART" id="SM00109">
    <property type="entry name" value="C1"/>
    <property type="match status" value="1"/>
</dbReference>
<dbReference type="InterPro" id="IPR046349">
    <property type="entry name" value="C1-like_sf"/>
</dbReference>
<evidence type="ECO:0000256" key="22">
    <source>
        <dbReference type="ARBA" id="ARBA00023242"/>
    </source>
</evidence>
<dbReference type="GO" id="GO:0000281">
    <property type="term" value="P:mitotic cytokinesis"/>
    <property type="evidence" value="ECO:0007669"/>
    <property type="project" value="TreeGrafter"/>
</dbReference>
<evidence type="ECO:0000313" key="38">
    <source>
        <dbReference type="Proteomes" id="UP001364617"/>
    </source>
</evidence>
<evidence type="ECO:0000256" key="4">
    <source>
        <dbReference type="ARBA" id="ARBA00004245"/>
    </source>
</evidence>
<evidence type="ECO:0000256" key="3">
    <source>
        <dbReference type="ARBA" id="ARBA00004202"/>
    </source>
</evidence>
<dbReference type="InterPro" id="IPR000719">
    <property type="entry name" value="Prot_kinase_dom"/>
</dbReference>
<feature type="binding site" evidence="27 29">
    <location>
        <position position="107"/>
    </location>
    <ligand>
        <name>ATP</name>
        <dbReference type="ChEBI" id="CHEBI:30616"/>
    </ligand>
</feature>
<dbReference type="PROSITE" id="PS50003">
    <property type="entry name" value="PH_DOMAIN"/>
    <property type="match status" value="1"/>
</dbReference>
<sequence>MSLGAERRMENRLRQLEAMIKEPRSAINLESLLDSMNALVLDLDSPALRKNKNIETFLNRYEKVMGQTRELQMKPEDFDRVKVIGRGAFGEVQLVRHKASQKVYAMKVLSKFEMIKRSDSAFFWEERDIMAFADSPWVVQLCCAFQDDRSLYMVMEYMPGGDLVNLTSTYDVPEKWAKFYTAEVVLALDAIHSMGFIHRDVKPDNMLLDRYGHLKLADFGTCMKMDGTGMVHCDTAVGTPDYISPEVLKSQGGDGYYGRECDWWSVGVFIYEMLVGDTPFYADSLVGTYSKIMDHKNSLKFPDDVEISQEAKNIICAFLTDREIRLGRNGVEEIKKNPFFRNDQWTFSTIRETAAPVVPELSSDIDTSNFDEIEEDKGEVETFPTPKAFVGNQLPFVGFTYFKEDQLLNGVNSSAMKNDLPVSKREDNLALQKKLHSLEEQLNIEMQAKDELEQKFRSNCSRLEKITKELDEEINGRKVLETTLRQLEREKALLQHKSVEGHRRAESEADRKRCLENEVNSLRDQLDEMKKKNQNSHISNEKNIHLQKQLDEANALLRAESDAATRLRKAQTEGSKQLQQLDAHARELQDKCCMLENSKLTLERENISLQAALDSEKREHTQGSETISDLLARISGLEEEVKQVRQALSKAETEKRQLQEKLTDLEKEKSNNQIDMTYKLKVLQQGLEQEEAAHKATKARLADKSKISESIEGAKSEAVKELEQKLQEERSSKLRVENRVLELEKKNSMLDCDYKQSLQKLEELRRHKERLTEEVKNFSLKIEQEVQKRTLTQNDLKVQNQQLSTLRTSEKQLKQEINHLLEIKRSLEKQNMELRKERQDSDGQMKELQDQLEAEQYFSTLYKTQVRELKEECEEKNKLYKDMQQNLQELQEERDSLAAQLEITLTKADSEQLARSIAEEQYSDLEKEKIMKELEIKEMMARHRQELAEKDTTITSLEEANRTLTNDVANLANEKEELNNKLKEAQDYLQNLKNEEQSITQVKLALEKQLQSERTLKTQAVNKLAEIMNRKEVRGGGSRRGNDTDVRRKEKENRKLQLELRSEREKLNSTIIKYQREINDMQAQSADESQVRVELQMALDSKDSDIEQLRGLLNSLNVQSLDSASMSSGPDMDTDESLPEIRLEGWLSIPVRNNTKRFGWEKKYVVVSSKKILFYNSEQDKELSNPYMVLDIDKLFHVRSVTQTDVYRADAKEIPRIFQILYANEGESKKEQEEPLPGDKSSYICHKGHEFIPTLYHFPTNCEACTKPLWNMFKPPPALECRRCHIKCHKDHMDKKEEIVAPCRVNYDVSTAKNLLLLALTQEDQQKWVSRLMKKIPKKPPAPDAPHRSSPRVPAKVQSSQSMRRPSRQIPSGKPS</sequence>
<evidence type="ECO:0000256" key="12">
    <source>
        <dbReference type="ARBA" id="ARBA00022741"/>
    </source>
</evidence>
<dbReference type="PROSITE" id="PS50081">
    <property type="entry name" value="ZF_DAG_PE_2"/>
    <property type="match status" value="1"/>
</dbReference>
<dbReference type="PIRSF" id="PIRSF037568">
    <property type="entry name" value="Rho_kinase"/>
    <property type="match status" value="1"/>
</dbReference>
<dbReference type="InterPro" id="IPR011993">
    <property type="entry name" value="PH-like_dom_sf"/>
</dbReference>
<keyword evidence="22" id="KW-0539">Nucleus</keyword>
<dbReference type="Gene3D" id="1.20.5.340">
    <property type="match status" value="1"/>
</dbReference>
<dbReference type="Gene3D" id="3.30.60.20">
    <property type="match status" value="1"/>
</dbReference>
<dbReference type="InterPro" id="IPR017892">
    <property type="entry name" value="Pkinase_C"/>
</dbReference>
<evidence type="ECO:0000256" key="21">
    <source>
        <dbReference type="ARBA" id="ARBA00023212"/>
    </source>
</evidence>
<reference evidence="37 38" key="1">
    <citation type="submission" date="2024-02" db="EMBL/GenBank/DDBJ databases">
        <title>Chromosome-level genome assembly of the Eurasian Minnow (Phoxinus phoxinus).</title>
        <authorList>
            <person name="Oriowo T.O."/>
            <person name="Martin S."/>
            <person name="Stange M."/>
            <person name="Chrysostomakis Y."/>
            <person name="Brown T."/>
            <person name="Winkler S."/>
            <person name="Kukowka S."/>
            <person name="Myers E.W."/>
            <person name="Bohne A."/>
        </authorList>
    </citation>
    <scope>NUCLEOTIDE SEQUENCE [LARGE SCALE GENOMIC DNA]</scope>
    <source>
        <strain evidence="37">ZFMK-TIS-60720</strain>
        <tissue evidence="37">Whole Organism</tissue>
    </source>
</reference>
<dbReference type="GO" id="GO:0010825">
    <property type="term" value="P:positive regulation of centrosome duplication"/>
    <property type="evidence" value="ECO:0007669"/>
    <property type="project" value="InterPro"/>
</dbReference>
<feature type="region of interest" description="Disordered" evidence="31">
    <location>
        <begin position="1334"/>
        <end position="1376"/>
    </location>
</feature>
<dbReference type="PANTHER" id="PTHR22988:SF28">
    <property type="entry name" value="RHO-ASSOCIATED PROTEIN KINASE 2"/>
    <property type="match status" value="1"/>
</dbReference>
<dbReference type="InterPro" id="IPR002219">
    <property type="entry name" value="PKC_DAG/PE"/>
</dbReference>
<organism evidence="37 38">
    <name type="scientific">Phoxinus phoxinus</name>
    <name type="common">Eurasian minnow</name>
    <dbReference type="NCBI Taxonomy" id="58324"/>
    <lineage>
        <taxon>Eukaryota</taxon>
        <taxon>Metazoa</taxon>
        <taxon>Chordata</taxon>
        <taxon>Craniata</taxon>
        <taxon>Vertebrata</taxon>
        <taxon>Euteleostomi</taxon>
        <taxon>Actinopterygii</taxon>
        <taxon>Neopterygii</taxon>
        <taxon>Teleostei</taxon>
        <taxon>Ostariophysi</taxon>
        <taxon>Cypriniformes</taxon>
        <taxon>Leuciscidae</taxon>
        <taxon>Phoxininae</taxon>
        <taxon>Phoxinus</taxon>
    </lineage>
</organism>
<dbReference type="FunFam" id="3.30.200.20:FF:000072">
    <property type="entry name" value="Rho-associated protein kinase 2"/>
    <property type="match status" value="1"/>
</dbReference>
<dbReference type="GO" id="GO:0005813">
    <property type="term" value="C:centrosome"/>
    <property type="evidence" value="ECO:0007669"/>
    <property type="project" value="TreeGrafter"/>
</dbReference>
<comment type="subcellular location">
    <subcellularLocation>
        <location evidence="3">Cell membrane</location>
        <topology evidence="3">Peripheral membrane protein</topology>
    </subcellularLocation>
    <subcellularLocation>
        <location evidence="4">Cytoplasm</location>
        <location evidence="4">Cytoskeleton</location>
    </subcellularLocation>
    <subcellularLocation>
        <location evidence="2">Nucleus</location>
    </subcellularLocation>
</comment>
<dbReference type="FunFam" id="3.30.60.20:FF:000036">
    <property type="entry name" value="Rho-associated protein kinase 1"/>
    <property type="match status" value="1"/>
</dbReference>
<dbReference type="InterPro" id="IPR011009">
    <property type="entry name" value="Kinase-like_dom_sf"/>
</dbReference>
<feature type="active site" description="Proton acceptor" evidence="26">
    <location>
        <position position="200"/>
    </location>
</feature>
<evidence type="ECO:0000256" key="27">
    <source>
        <dbReference type="PIRSR" id="PIRSR037568-2"/>
    </source>
</evidence>
<comment type="subunit">
    <text evidence="25">Homodimer.</text>
</comment>
<dbReference type="GO" id="GO:0072518">
    <property type="term" value="F:Rho-dependent protein serine/threonine kinase activity"/>
    <property type="evidence" value="ECO:0007669"/>
    <property type="project" value="TreeGrafter"/>
</dbReference>
<proteinExistence type="inferred from homology"/>
<feature type="coiled-coil region" evidence="30">
    <location>
        <begin position="428"/>
        <end position="535"/>
    </location>
</feature>
<dbReference type="GO" id="GO:0005634">
    <property type="term" value="C:nucleus"/>
    <property type="evidence" value="ECO:0007669"/>
    <property type="project" value="UniProtKB-SubCell"/>
</dbReference>
<dbReference type="PANTHER" id="PTHR22988">
    <property type="entry name" value="MYOTONIC DYSTROPHY S/T KINASE-RELATED"/>
    <property type="match status" value="1"/>
</dbReference>
<evidence type="ECO:0000256" key="7">
    <source>
        <dbReference type="ARBA" id="ARBA00022490"/>
    </source>
</evidence>
<dbReference type="Pfam" id="PF25346">
    <property type="entry name" value="PH_MRCK"/>
    <property type="match status" value="1"/>
</dbReference>
<dbReference type="FunFam" id="3.30.200.20:FF:001759">
    <property type="entry name" value="Rho-associated, coiled-coil-containing protein kinase 2b"/>
    <property type="match status" value="1"/>
</dbReference>
<dbReference type="Gene3D" id="1.10.510.10">
    <property type="entry name" value="Transferase(Phosphotransferase) domain 1"/>
    <property type="match status" value="1"/>
</dbReference>
<evidence type="ECO:0000256" key="16">
    <source>
        <dbReference type="ARBA" id="ARBA00022840"/>
    </source>
</evidence>
<evidence type="ECO:0000313" key="37">
    <source>
        <dbReference type="EMBL" id="KAK7148401.1"/>
    </source>
</evidence>
<dbReference type="FunFam" id="1.20.5.730:FF:000001">
    <property type="entry name" value="rho-associated protein kinase 2"/>
    <property type="match status" value="1"/>
</dbReference>
<keyword evidence="21 25" id="KW-0206">Cytoskeleton</keyword>
<dbReference type="InterPro" id="IPR008271">
    <property type="entry name" value="Ser/Thr_kinase_AS"/>
</dbReference>
<keyword evidence="14 25" id="KW-0418">Kinase</keyword>
<dbReference type="GO" id="GO:0005524">
    <property type="term" value="F:ATP binding"/>
    <property type="evidence" value="ECO:0007669"/>
    <property type="project" value="UniProtKB-UniRule"/>
</dbReference>
<keyword evidence="8 25" id="KW-0723">Serine/threonine-protein kinase</keyword>
<comment type="activity regulation">
    <text evidence="25">Activated by RHOA binding. Inhibited by Y-27632.</text>
</comment>
<dbReference type="GO" id="GO:0031267">
    <property type="term" value="F:small GTPase binding"/>
    <property type="evidence" value="ECO:0007669"/>
    <property type="project" value="InterPro"/>
</dbReference>
<keyword evidence="10 25" id="KW-0808">Transferase</keyword>
<dbReference type="GO" id="GO:0005886">
    <property type="term" value="C:plasma membrane"/>
    <property type="evidence" value="ECO:0007669"/>
    <property type="project" value="UniProtKB-SubCell"/>
</dbReference>
<evidence type="ECO:0000256" key="17">
    <source>
        <dbReference type="ARBA" id="ARBA00022842"/>
    </source>
</evidence>
<evidence type="ECO:0000256" key="18">
    <source>
        <dbReference type="ARBA" id="ARBA00023054"/>
    </source>
</evidence>
<dbReference type="InterPro" id="IPR050839">
    <property type="entry name" value="Rho-assoc_Ser/Thr_Kinase"/>
</dbReference>
<comment type="function">
    <text evidence="25">Protein kinase which is a key regulator of actin cytoskeleton and cell polarity.</text>
</comment>
<dbReference type="GO" id="GO:0031032">
    <property type="term" value="P:actomyosin structure organization"/>
    <property type="evidence" value="ECO:0007669"/>
    <property type="project" value="TreeGrafter"/>
</dbReference>
<comment type="cofactor">
    <cofactor evidence="1 25">
        <name>Mg(2+)</name>
        <dbReference type="ChEBI" id="CHEBI:18420"/>
    </cofactor>
</comment>
<dbReference type="GO" id="GO:0008270">
    <property type="term" value="F:zinc ion binding"/>
    <property type="evidence" value="ECO:0007669"/>
    <property type="project" value="UniProtKB-KW"/>
</dbReference>
<dbReference type="GO" id="GO:0048511">
    <property type="term" value="P:rhythmic process"/>
    <property type="evidence" value="ECO:0007669"/>
    <property type="project" value="UniProtKB-KW"/>
</dbReference>
<dbReference type="InterPro" id="IPR020684">
    <property type="entry name" value="ROCK1/ROCK2"/>
</dbReference>
<dbReference type="InterPro" id="IPR017441">
    <property type="entry name" value="Protein_kinase_ATP_BS"/>
</dbReference>
<comment type="similarity">
    <text evidence="5 25">Belongs to the protein kinase superfamily. AGC Ser/Thr protein kinase family.</text>
</comment>
<feature type="region of interest" description="Disordered" evidence="31">
    <location>
        <begin position="1031"/>
        <end position="1056"/>
    </location>
</feature>
<evidence type="ECO:0000256" key="24">
    <source>
        <dbReference type="ARBA" id="ARBA00048679"/>
    </source>
</evidence>
<evidence type="ECO:0000256" key="20">
    <source>
        <dbReference type="ARBA" id="ARBA00023136"/>
    </source>
</evidence>
<evidence type="ECO:0000256" key="14">
    <source>
        <dbReference type="ARBA" id="ARBA00022777"/>
    </source>
</evidence>
<evidence type="ECO:0000259" key="36">
    <source>
        <dbReference type="PROSITE" id="PS51859"/>
    </source>
</evidence>
<keyword evidence="7" id="KW-0963">Cytoplasm</keyword>
<dbReference type="PROSITE" id="PS00108">
    <property type="entry name" value="PROTEIN_KINASE_ST"/>
    <property type="match status" value="1"/>
</dbReference>
<dbReference type="SMART" id="SM00220">
    <property type="entry name" value="S_TKc"/>
    <property type="match status" value="1"/>
</dbReference>
<dbReference type="SUPFAM" id="SSF50729">
    <property type="entry name" value="PH domain-like"/>
    <property type="match status" value="1"/>
</dbReference>
<keyword evidence="18 28" id="KW-0175">Coiled coil</keyword>
<dbReference type="GO" id="GO:0005737">
    <property type="term" value="C:cytoplasm"/>
    <property type="evidence" value="ECO:0007669"/>
    <property type="project" value="TreeGrafter"/>
</dbReference>
<dbReference type="PROSITE" id="PS00107">
    <property type="entry name" value="PROTEIN_KINASE_ATP"/>
    <property type="match status" value="1"/>
</dbReference>
<accession>A0AAN9CSF6</accession>
<keyword evidence="12 25" id="KW-0547">Nucleotide-binding</keyword>
<evidence type="ECO:0000256" key="26">
    <source>
        <dbReference type="PIRSR" id="PIRSR037568-1"/>
    </source>
</evidence>
<dbReference type="Pfam" id="PF00433">
    <property type="entry name" value="Pkinase_C"/>
    <property type="match status" value="1"/>
</dbReference>
<comment type="catalytic activity">
    <reaction evidence="24 25">
        <text>L-seryl-[protein] + ATP = O-phospho-L-seryl-[protein] + ADP + H(+)</text>
        <dbReference type="Rhea" id="RHEA:17989"/>
        <dbReference type="Rhea" id="RHEA-COMP:9863"/>
        <dbReference type="Rhea" id="RHEA-COMP:11604"/>
        <dbReference type="ChEBI" id="CHEBI:15378"/>
        <dbReference type="ChEBI" id="CHEBI:29999"/>
        <dbReference type="ChEBI" id="CHEBI:30616"/>
        <dbReference type="ChEBI" id="CHEBI:83421"/>
        <dbReference type="ChEBI" id="CHEBI:456216"/>
        <dbReference type="EC" id="2.7.11.1"/>
    </reaction>
</comment>
<gene>
    <name evidence="37" type="ORF">R3I93_012659</name>
</gene>
<dbReference type="GO" id="GO:0030866">
    <property type="term" value="P:cortical actin cytoskeleton organization"/>
    <property type="evidence" value="ECO:0007669"/>
    <property type="project" value="TreeGrafter"/>
</dbReference>
<dbReference type="SMART" id="SM00133">
    <property type="entry name" value="S_TK_X"/>
    <property type="match status" value="1"/>
</dbReference>
<evidence type="ECO:0000256" key="31">
    <source>
        <dbReference type="SAM" id="MobiDB-lite"/>
    </source>
</evidence>
<dbReference type="InterPro" id="IPR001849">
    <property type="entry name" value="PH_domain"/>
</dbReference>
<dbReference type="Pfam" id="PF00069">
    <property type="entry name" value="Pkinase"/>
    <property type="match status" value="1"/>
</dbReference>
<evidence type="ECO:0000256" key="30">
    <source>
        <dbReference type="SAM" id="Coils"/>
    </source>
</evidence>
<name>A0AAN9CSF6_9TELE</name>
<dbReference type="SUPFAM" id="SSF103652">
    <property type="entry name" value="G protein-binding domain"/>
    <property type="match status" value="1"/>
</dbReference>
<dbReference type="PROSITE" id="PS50011">
    <property type="entry name" value="PROTEIN_KINASE_DOM"/>
    <property type="match status" value="1"/>
</dbReference>
<evidence type="ECO:0000256" key="19">
    <source>
        <dbReference type="ARBA" id="ARBA00023108"/>
    </source>
</evidence>
<evidence type="ECO:0000256" key="9">
    <source>
        <dbReference type="ARBA" id="ARBA00022553"/>
    </source>
</evidence>
<evidence type="ECO:0000256" key="8">
    <source>
        <dbReference type="ARBA" id="ARBA00022527"/>
    </source>
</evidence>
<keyword evidence="19" id="KW-0090">Biological rhythms</keyword>
<feature type="domain" description="PH" evidence="32">
    <location>
        <begin position="1140"/>
        <end position="1337"/>
    </location>
</feature>
<feature type="compositionally biased region" description="Low complexity" evidence="31">
    <location>
        <begin position="1358"/>
        <end position="1376"/>
    </location>
</feature>
<dbReference type="CDD" id="cd20875">
    <property type="entry name" value="C1_ROCK2"/>
    <property type="match status" value="1"/>
</dbReference>
<dbReference type="CDD" id="cd22250">
    <property type="entry name" value="ROCK_SBD"/>
    <property type="match status" value="1"/>
</dbReference>
<dbReference type="Proteomes" id="UP001364617">
    <property type="component" value="Unassembled WGS sequence"/>
</dbReference>
<dbReference type="Pfam" id="PF08912">
    <property type="entry name" value="Rho_Binding"/>
    <property type="match status" value="1"/>
</dbReference>
<feature type="domain" description="Protein kinase" evidence="33">
    <location>
        <begin position="78"/>
        <end position="340"/>
    </location>
</feature>